<proteinExistence type="predicted"/>
<evidence type="ECO:0000256" key="1">
    <source>
        <dbReference type="ARBA" id="ARBA00022723"/>
    </source>
</evidence>
<accession>A0A6V7NLK2</accession>
<keyword evidence="1" id="KW-0479">Metal-binding</keyword>
<dbReference type="GO" id="GO:0008270">
    <property type="term" value="F:zinc ion binding"/>
    <property type="evidence" value="ECO:0007669"/>
    <property type="project" value="UniProtKB-KW"/>
</dbReference>
<evidence type="ECO:0000256" key="2">
    <source>
        <dbReference type="ARBA" id="ARBA00022771"/>
    </source>
</evidence>
<keyword evidence="3" id="KW-0862">Zinc</keyword>
<protein>
    <recommendedName>
        <fullName evidence="5">RING-type domain-containing protein</fullName>
    </recommendedName>
</protein>
<dbReference type="PROSITE" id="PS50089">
    <property type="entry name" value="ZF_RING_2"/>
    <property type="match status" value="1"/>
</dbReference>
<dbReference type="SMART" id="SM00184">
    <property type="entry name" value="RING"/>
    <property type="match status" value="1"/>
</dbReference>
<gene>
    <name evidence="6" type="ORF">CB5_LOCUS2367</name>
</gene>
<dbReference type="GO" id="GO:0006511">
    <property type="term" value="P:ubiquitin-dependent protein catabolic process"/>
    <property type="evidence" value="ECO:0007669"/>
    <property type="project" value="TreeGrafter"/>
</dbReference>
<dbReference type="AlphaFoldDB" id="A0A6V7NLK2"/>
<feature type="domain" description="RING-type" evidence="5">
    <location>
        <begin position="183"/>
        <end position="224"/>
    </location>
</feature>
<evidence type="ECO:0000256" key="4">
    <source>
        <dbReference type="PROSITE-ProRule" id="PRU00175"/>
    </source>
</evidence>
<dbReference type="Pfam" id="PF13639">
    <property type="entry name" value="zf-RING_2"/>
    <property type="match status" value="1"/>
</dbReference>
<reference evidence="6" key="1">
    <citation type="submission" date="2020-07" db="EMBL/GenBank/DDBJ databases">
        <authorList>
            <person name="Lin J."/>
        </authorList>
    </citation>
    <scope>NUCLEOTIDE SEQUENCE</scope>
</reference>
<dbReference type="PANTHER" id="PTHR45931:SF16">
    <property type="entry name" value="RING_U-BOX SUPERFAMILY PROTEIN"/>
    <property type="match status" value="1"/>
</dbReference>
<dbReference type="InterPro" id="IPR013083">
    <property type="entry name" value="Znf_RING/FYVE/PHD"/>
</dbReference>
<dbReference type="GO" id="GO:0061630">
    <property type="term" value="F:ubiquitin protein ligase activity"/>
    <property type="evidence" value="ECO:0007669"/>
    <property type="project" value="TreeGrafter"/>
</dbReference>
<name>A0A6V7NLK2_ANACO</name>
<dbReference type="Gene3D" id="3.30.40.10">
    <property type="entry name" value="Zinc/RING finger domain, C3HC4 (zinc finger)"/>
    <property type="match status" value="1"/>
</dbReference>
<keyword evidence="2 4" id="KW-0863">Zinc-finger</keyword>
<dbReference type="GO" id="GO:0005634">
    <property type="term" value="C:nucleus"/>
    <property type="evidence" value="ECO:0007669"/>
    <property type="project" value="TreeGrafter"/>
</dbReference>
<dbReference type="InterPro" id="IPR001841">
    <property type="entry name" value="Znf_RING"/>
</dbReference>
<dbReference type="SUPFAM" id="SSF57850">
    <property type="entry name" value="RING/U-box"/>
    <property type="match status" value="1"/>
</dbReference>
<evidence type="ECO:0000256" key="3">
    <source>
        <dbReference type="ARBA" id="ARBA00022833"/>
    </source>
</evidence>
<evidence type="ECO:0000259" key="5">
    <source>
        <dbReference type="PROSITE" id="PS50089"/>
    </source>
</evidence>
<dbReference type="PANTHER" id="PTHR45931">
    <property type="entry name" value="SI:CH211-59O9.10"/>
    <property type="match status" value="1"/>
</dbReference>
<dbReference type="EMBL" id="LR862139">
    <property type="protein sequence ID" value="CAD1819156.1"/>
    <property type="molecule type" value="Genomic_DNA"/>
</dbReference>
<sequence>MSAERYSHRVFADDVDETVRINQYPQPPVPSWSSMFFGFALVVRNILEDEEHGIRGGVPVDPPIRWYLEIGCTELCRDRGEFISNEVSKEARKIMSEMLEECMGGAVPSFTRRCIANDFGVQACWMLCDARYALCRKLPVIVELTVFSAFPVTSRLRLMPMAMEGLELSQLAAAAGSAEDEMCAICLAELPAGSTVTRLPCSHYFHGECVLRWLRINCSCPLCRFVLPHLYKSVKGGFVRHPPRVWGVRWVPPARSGGAGADGCGREPGRARGASGHGCWRCGPARAGALIFKGISTTARYYEHLAMVVLVGEVLSFEAAILAELLGSGRASDKLLLQMHVPVGDQ</sequence>
<dbReference type="InterPro" id="IPR051834">
    <property type="entry name" value="RING_finger_E3_ligase"/>
</dbReference>
<organism evidence="6">
    <name type="scientific">Ananas comosus var. bracteatus</name>
    <name type="common">red pineapple</name>
    <dbReference type="NCBI Taxonomy" id="296719"/>
    <lineage>
        <taxon>Eukaryota</taxon>
        <taxon>Viridiplantae</taxon>
        <taxon>Streptophyta</taxon>
        <taxon>Embryophyta</taxon>
        <taxon>Tracheophyta</taxon>
        <taxon>Spermatophyta</taxon>
        <taxon>Magnoliopsida</taxon>
        <taxon>Liliopsida</taxon>
        <taxon>Poales</taxon>
        <taxon>Bromeliaceae</taxon>
        <taxon>Bromelioideae</taxon>
        <taxon>Ananas</taxon>
    </lineage>
</organism>
<evidence type="ECO:0000313" key="6">
    <source>
        <dbReference type="EMBL" id="CAD1819156.1"/>
    </source>
</evidence>